<dbReference type="AlphaFoldDB" id="A0A6P5J1U3"/>
<comment type="similarity">
    <text evidence="2">Belongs to the CALHM family.</text>
</comment>
<evidence type="ECO:0000256" key="1">
    <source>
        <dbReference type="ARBA" id="ARBA00004141"/>
    </source>
</evidence>
<reference evidence="11" key="1">
    <citation type="submission" date="2025-08" db="UniProtKB">
        <authorList>
            <consortium name="RefSeq"/>
        </authorList>
    </citation>
    <scope>IDENTIFICATION</scope>
    <source>
        <tissue evidence="11">Spleen</tissue>
    </source>
</reference>
<dbReference type="PANTHER" id="PTHR32261:SF4">
    <property type="entry name" value="CALCIUM HOMEOSTASIS MODULATOR PROTEIN 6"/>
    <property type="match status" value="1"/>
</dbReference>
<name>A0A6P5J1U3_PHACI</name>
<dbReference type="Proteomes" id="UP000515140">
    <property type="component" value="Unplaced"/>
</dbReference>
<feature type="transmembrane region" description="Helical" evidence="9">
    <location>
        <begin position="188"/>
        <end position="208"/>
    </location>
</feature>
<keyword evidence="10" id="KW-1185">Reference proteome</keyword>
<keyword evidence="7 9" id="KW-0472">Membrane</keyword>
<proteinExistence type="inferred from homology"/>
<dbReference type="KEGG" id="pcw:110197589"/>
<evidence type="ECO:0000313" key="11">
    <source>
        <dbReference type="RefSeq" id="XP_020827283.1"/>
    </source>
</evidence>
<comment type="subcellular location">
    <subcellularLocation>
        <location evidence="1">Membrane</location>
        <topology evidence="1">Multi-pass membrane protein</topology>
    </subcellularLocation>
</comment>
<evidence type="ECO:0000256" key="8">
    <source>
        <dbReference type="ARBA" id="ARBA00023303"/>
    </source>
</evidence>
<evidence type="ECO:0000256" key="2">
    <source>
        <dbReference type="ARBA" id="ARBA00008497"/>
    </source>
</evidence>
<keyword evidence="8" id="KW-0407">Ion channel</keyword>
<gene>
    <name evidence="11" type="primary">LOC110197589</name>
</gene>
<dbReference type="GeneID" id="110197589"/>
<evidence type="ECO:0000256" key="5">
    <source>
        <dbReference type="ARBA" id="ARBA00022989"/>
    </source>
</evidence>
<keyword evidence="3" id="KW-0813">Transport</keyword>
<evidence type="ECO:0000256" key="6">
    <source>
        <dbReference type="ARBA" id="ARBA00023065"/>
    </source>
</evidence>
<dbReference type="PANTHER" id="PTHR32261">
    <property type="entry name" value="CALCIUM HOMEOSTASIS MODULATOR PROTEIN"/>
    <property type="match status" value="1"/>
</dbReference>
<keyword evidence="6" id="KW-0406">Ion transport</keyword>
<evidence type="ECO:0000313" key="10">
    <source>
        <dbReference type="Proteomes" id="UP000515140"/>
    </source>
</evidence>
<evidence type="ECO:0000256" key="7">
    <source>
        <dbReference type="ARBA" id="ARBA00023136"/>
    </source>
</evidence>
<dbReference type="InParanoid" id="A0A6P5J1U3"/>
<feature type="transmembrane region" description="Helical" evidence="9">
    <location>
        <begin position="51"/>
        <end position="70"/>
    </location>
</feature>
<organism evidence="10 11">
    <name type="scientific">Phascolarctos cinereus</name>
    <name type="common">Koala</name>
    <dbReference type="NCBI Taxonomy" id="38626"/>
    <lineage>
        <taxon>Eukaryota</taxon>
        <taxon>Metazoa</taxon>
        <taxon>Chordata</taxon>
        <taxon>Craniata</taxon>
        <taxon>Vertebrata</taxon>
        <taxon>Euteleostomi</taxon>
        <taxon>Mammalia</taxon>
        <taxon>Metatheria</taxon>
        <taxon>Diprotodontia</taxon>
        <taxon>Phascolarctidae</taxon>
        <taxon>Phascolarctos</taxon>
    </lineage>
</organism>
<dbReference type="InterPro" id="IPR029569">
    <property type="entry name" value="CALHM"/>
</dbReference>
<dbReference type="GO" id="GO:1904669">
    <property type="term" value="P:ATP export"/>
    <property type="evidence" value="ECO:0007669"/>
    <property type="project" value="UniProtKB-ARBA"/>
</dbReference>
<evidence type="ECO:0000256" key="9">
    <source>
        <dbReference type="SAM" id="Phobius"/>
    </source>
</evidence>
<dbReference type="GO" id="GO:0005886">
    <property type="term" value="C:plasma membrane"/>
    <property type="evidence" value="ECO:0007669"/>
    <property type="project" value="TreeGrafter"/>
</dbReference>
<dbReference type="GO" id="GO:0005261">
    <property type="term" value="F:monoatomic cation channel activity"/>
    <property type="evidence" value="ECO:0007669"/>
    <property type="project" value="TreeGrafter"/>
</dbReference>
<sequence>MEKFHLLLDVLIKHHKAVTMSFWSLLTAGGQTLFSKIVFQCPCDDRYKMPYSLLFFFAPALVLFLLRYLLSFKVGRVVTGCCTKDQRDTVEKIYTLDKKSCKASPETPSKRVMFCKEVVCGQVTLTALLAPFIWITMALLEGNYSVCLFSANEQQQRSLCQEHNCFEKELQMPCQQTSLTNFEQKVRAISQIIGWGLIAGVMVLFTMIKFCCCCTSRVGFLQLQFQKIYMKKENETLTAESKKYATELAERNVKCFFENVCHDSVRIPRTEEWNEISLVIKPSDTEYSKLHKYANNRPVREDTLQNPATDCI</sequence>
<evidence type="ECO:0000256" key="4">
    <source>
        <dbReference type="ARBA" id="ARBA00022692"/>
    </source>
</evidence>
<dbReference type="Pfam" id="PF14798">
    <property type="entry name" value="Ca_hom_mod"/>
    <property type="match status" value="1"/>
</dbReference>
<protein>
    <submittedName>
        <fullName evidence="11">Protein FAM26F-like</fullName>
    </submittedName>
</protein>
<evidence type="ECO:0000256" key="3">
    <source>
        <dbReference type="ARBA" id="ARBA00022448"/>
    </source>
</evidence>
<dbReference type="RefSeq" id="XP_020827283.1">
    <property type="nucleotide sequence ID" value="XM_020971624.1"/>
</dbReference>
<keyword evidence="5 9" id="KW-1133">Transmembrane helix</keyword>
<keyword evidence="4 9" id="KW-0812">Transmembrane</keyword>
<accession>A0A6P5J1U3</accession>